<accession>A0A6J7LU53</accession>
<dbReference type="EMBL" id="CAFBOE010000019">
    <property type="protein sequence ID" value="CAB4970885.1"/>
    <property type="molecule type" value="Genomic_DNA"/>
</dbReference>
<reference evidence="1" key="1">
    <citation type="submission" date="2020-05" db="EMBL/GenBank/DDBJ databases">
        <authorList>
            <person name="Chiriac C."/>
            <person name="Salcher M."/>
            <person name="Ghai R."/>
            <person name="Kavagutti S V."/>
        </authorList>
    </citation>
    <scope>NUCLEOTIDE SEQUENCE</scope>
</reference>
<evidence type="ECO:0000313" key="1">
    <source>
        <dbReference type="EMBL" id="CAB4970885.1"/>
    </source>
</evidence>
<dbReference type="AlphaFoldDB" id="A0A6J7LU53"/>
<organism evidence="1">
    <name type="scientific">freshwater metagenome</name>
    <dbReference type="NCBI Taxonomy" id="449393"/>
    <lineage>
        <taxon>unclassified sequences</taxon>
        <taxon>metagenomes</taxon>
        <taxon>ecological metagenomes</taxon>
    </lineage>
</organism>
<gene>
    <name evidence="1" type="ORF">UFOPK3916_00391</name>
</gene>
<protein>
    <submittedName>
        <fullName evidence="1">Unannotated protein</fullName>
    </submittedName>
</protein>
<proteinExistence type="predicted"/>
<name>A0A6J7LU53_9ZZZZ</name>
<sequence>MANDEYERALIFPLTTRPIGGVAKSLISNGHFVSSGVMKRAPVLCISSSIASG</sequence>